<dbReference type="InterPro" id="IPR002110">
    <property type="entry name" value="Ankyrin_rpt"/>
</dbReference>
<reference evidence="5 6" key="1">
    <citation type="submission" date="2019-12" db="EMBL/GenBank/DDBJ databases">
        <title>Spirosoma sp. HMF4905 genome sequencing and assembly.</title>
        <authorList>
            <person name="Kang H."/>
            <person name="Cha I."/>
            <person name="Kim H."/>
            <person name="Joh K."/>
        </authorList>
    </citation>
    <scope>NUCLEOTIDE SEQUENCE [LARGE SCALE GENOMIC DNA]</scope>
    <source>
        <strain evidence="5 6">HMF4905</strain>
    </source>
</reference>
<dbReference type="EMBL" id="WPIN01000005">
    <property type="protein sequence ID" value="MVM31747.1"/>
    <property type="molecule type" value="Genomic_DNA"/>
</dbReference>
<dbReference type="RefSeq" id="WP_157586356.1">
    <property type="nucleotide sequence ID" value="NZ_WPIN01000005.1"/>
</dbReference>
<dbReference type="InterPro" id="IPR036770">
    <property type="entry name" value="Ankyrin_rpt-contain_sf"/>
</dbReference>
<dbReference type="Proteomes" id="UP000436006">
    <property type="component" value="Unassembled WGS sequence"/>
</dbReference>
<feature type="signal peptide" evidence="4">
    <location>
        <begin position="1"/>
        <end position="18"/>
    </location>
</feature>
<protein>
    <submittedName>
        <fullName evidence="5">Ankyrin repeat domain-containing protein</fullName>
    </submittedName>
</protein>
<sequence>MRKLVIAILIGISFSVQAQKNVLLEQSFWQSKPDASQVKAEVEKGNSPSQFNQNSFDPVVLAINAQAPNETIKYLLAQPGNDVNKITHDSRIYLHWAAYKGNVEIMEYLLAKGSKVNVEDSHGMTVLNFAAGNGQPDTKVYDLCIQNGADLKKDLNHDGANALLLAIANDNDLKLTDYFVSKGLDLKSTDAAGNNAFSYAARGGNITVLKALQQRGVPVNPTAMIMASQGGRRGAAPIEVFQYLESLNIKPTVTNKSGENVLHAIVRRPKQNELIQYFLDKGVDVNQADEEGNTVFMSAAASNRDIAVLEMLQPKVKNINQVNQKGVTALAMAVQSNSPEVVSYLLSKGADVTVTDKKGDNLAAYLVLSRPDDFDAKLKVLQDKGLDIKAPQKNGNTLYHLAVARNDVSLVKRLEPLQIDVNSKNKEGITALHKAAMISKDDAMLKYLLSIGAKKDIPTNFKETAFDLASENESLAKNNISVNFLK</sequence>
<feature type="repeat" description="ANK" evidence="3">
    <location>
        <begin position="394"/>
        <end position="426"/>
    </location>
</feature>
<dbReference type="SUPFAM" id="SSF48403">
    <property type="entry name" value="Ankyrin repeat"/>
    <property type="match status" value="2"/>
</dbReference>
<dbReference type="PROSITE" id="PS50088">
    <property type="entry name" value="ANK_REPEAT"/>
    <property type="match status" value="5"/>
</dbReference>
<dbReference type="PANTHER" id="PTHR24198">
    <property type="entry name" value="ANKYRIN REPEAT AND PROTEIN KINASE DOMAIN-CONTAINING PROTEIN"/>
    <property type="match status" value="1"/>
</dbReference>
<dbReference type="AlphaFoldDB" id="A0A7K1SD57"/>
<organism evidence="5 6">
    <name type="scientific">Spirosoma arboris</name>
    <dbReference type="NCBI Taxonomy" id="2682092"/>
    <lineage>
        <taxon>Bacteria</taxon>
        <taxon>Pseudomonadati</taxon>
        <taxon>Bacteroidota</taxon>
        <taxon>Cytophagia</taxon>
        <taxon>Cytophagales</taxon>
        <taxon>Cytophagaceae</taxon>
        <taxon>Spirosoma</taxon>
    </lineage>
</organism>
<feature type="repeat" description="ANK" evidence="3">
    <location>
        <begin position="427"/>
        <end position="460"/>
    </location>
</feature>
<dbReference type="PROSITE" id="PS50297">
    <property type="entry name" value="ANK_REP_REGION"/>
    <property type="match status" value="3"/>
</dbReference>
<proteinExistence type="predicted"/>
<evidence type="ECO:0000256" key="3">
    <source>
        <dbReference type="PROSITE-ProRule" id="PRU00023"/>
    </source>
</evidence>
<comment type="caution">
    <text evidence="5">The sequence shown here is derived from an EMBL/GenBank/DDBJ whole genome shotgun (WGS) entry which is preliminary data.</text>
</comment>
<feature type="repeat" description="ANK" evidence="3">
    <location>
        <begin position="325"/>
        <end position="357"/>
    </location>
</feature>
<feature type="repeat" description="ANK" evidence="3">
    <location>
        <begin position="257"/>
        <end position="290"/>
    </location>
</feature>
<feature type="repeat" description="ANK" evidence="3">
    <location>
        <begin position="89"/>
        <end position="121"/>
    </location>
</feature>
<dbReference type="Pfam" id="PF13637">
    <property type="entry name" value="Ank_4"/>
    <property type="match status" value="1"/>
</dbReference>
<dbReference type="PANTHER" id="PTHR24198:SF165">
    <property type="entry name" value="ANKYRIN REPEAT-CONTAINING PROTEIN-RELATED"/>
    <property type="match status" value="1"/>
</dbReference>
<keyword evidence="2 3" id="KW-0040">ANK repeat</keyword>
<evidence type="ECO:0000256" key="4">
    <source>
        <dbReference type="SAM" id="SignalP"/>
    </source>
</evidence>
<keyword evidence="1" id="KW-0677">Repeat</keyword>
<feature type="chain" id="PRO_5029825826" evidence="4">
    <location>
        <begin position="19"/>
        <end position="486"/>
    </location>
</feature>
<name>A0A7K1SD57_9BACT</name>
<evidence type="ECO:0000313" key="6">
    <source>
        <dbReference type="Proteomes" id="UP000436006"/>
    </source>
</evidence>
<dbReference type="Gene3D" id="1.25.40.20">
    <property type="entry name" value="Ankyrin repeat-containing domain"/>
    <property type="match status" value="3"/>
</dbReference>
<dbReference type="Pfam" id="PF12796">
    <property type="entry name" value="Ank_2"/>
    <property type="match status" value="3"/>
</dbReference>
<accession>A0A7K1SD57</accession>
<gene>
    <name evidence="5" type="ORF">GO755_16995</name>
</gene>
<keyword evidence="6" id="KW-1185">Reference proteome</keyword>
<evidence type="ECO:0000256" key="1">
    <source>
        <dbReference type="ARBA" id="ARBA00022737"/>
    </source>
</evidence>
<evidence type="ECO:0000313" key="5">
    <source>
        <dbReference type="EMBL" id="MVM31747.1"/>
    </source>
</evidence>
<keyword evidence="4" id="KW-0732">Signal</keyword>
<evidence type="ECO:0000256" key="2">
    <source>
        <dbReference type="ARBA" id="ARBA00023043"/>
    </source>
</evidence>
<dbReference type="SMART" id="SM00248">
    <property type="entry name" value="ANK"/>
    <property type="match status" value="10"/>
</dbReference>